<evidence type="ECO:0000256" key="2">
    <source>
        <dbReference type="ARBA" id="ARBA00022801"/>
    </source>
</evidence>
<dbReference type="Proteomes" id="UP000184462">
    <property type="component" value="Unassembled WGS sequence"/>
</dbReference>
<protein>
    <submittedName>
        <fullName evidence="3">Acyl-CoA thioester hydrolase</fullName>
    </submittedName>
</protein>
<evidence type="ECO:0000313" key="4">
    <source>
        <dbReference type="Proteomes" id="UP000184462"/>
    </source>
</evidence>
<organism evidence="3 4">
    <name type="scientific">Psychroflexus salarius</name>
    <dbReference type="NCBI Taxonomy" id="1155689"/>
    <lineage>
        <taxon>Bacteria</taxon>
        <taxon>Pseudomonadati</taxon>
        <taxon>Bacteroidota</taxon>
        <taxon>Flavobacteriia</taxon>
        <taxon>Flavobacteriales</taxon>
        <taxon>Flavobacteriaceae</taxon>
        <taxon>Psychroflexus</taxon>
    </lineage>
</organism>
<evidence type="ECO:0000313" key="3">
    <source>
        <dbReference type="EMBL" id="SHE32802.1"/>
    </source>
</evidence>
<dbReference type="CDD" id="cd00586">
    <property type="entry name" value="4HBT"/>
    <property type="match status" value="1"/>
</dbReference>
<sequence>MLKPSQTTIEIRYAETDQMGIVHHSNYAIYFEQARVEWLRNAGMHYHELEKEGVMLPLVNLNVNFKKPLYFGDTIYVKCYLESLPNVKMKFLYDIKINDEIVSSSGSTTHVFMNAESRKPMRCPQSILDLIAA</sequence>
<dbReference type="InterPro" id="IPR029069">
    <property type="entry name" value="HotDog_dom_sf"/>
</dbReference>
<reference evidence="3 4" key="1">
    <citation type="submission" date="2016-11" db="EMBL/GenBank/DDBJ databases">
        <authorList>
            <person name="Jaros S."/>
            <person name="Januszkiewicz K."/>
            <person name="Wedrychowicz H."/>
        </authorList>
    </citation>
    <scope>NUCLEOTIDE SEQUENCE [LARGE SCALE GENOMIC DNA]</scope>
    <source>
        <strain evidence="3 4">DSM 25661</strain>
    </source>
</reference>
<dbReference type="STRING" id="1155689.SAMN05444278_101211"/>
<dbReference type="PIRSF" id="PIRSF003230">
    <property type="entry name" value="YbgC"/>
    <property type="match status" value="1"/>
</dbReference>
<dbReference type="GO" id="GO:0047617">
    <property type="term" value="F:fatty acyl-CoA hydrolase activity"/>
    <property type="evidence" value="ECO:0007669"/>
    <property type="project" value="TreeGrafter"/>
</dbReference>
<dbReference type="PANTHER" id="PTHR31793:SF27">
    <property type="entry name" value="NOVEL THIOESTERASE SUPERFAMILY DOMAIN AND SAPOSIN A-TYPE DOMAIN CONTAINING PROTEIN (0610012H03RIK)"/>
    <property type="match status" value="1"/>
</dbReference>
<accession>A0A1M4SKW8</accession>
<dbReference type="Pfam" id="PF13279">
    <property type="entry name" value="4HBT_2"/>
    <property type="match status" value="1"/>
</dbReference>
<dbReference type="RefSeq" id="WP_073190807.1">
    <property type="nucleotide sequence ID" value="NZ_FQTW01000001.1"/>
</dbReference>
<dbReference type="AlphaFoldDB" id="A0A1M4SKW8"/>
<dbReference type="Gene3D" id="3.10.129.10">
    <property type="entry name" value="Hotdog Thioesterase"/>
    <property type="match status" value="1"/>
</dbReference>
<gene>
    <name evidence="3" type="ORF">SAMN05444278_101211</name>
</gene>
<dbReference type="NCBIfam" id="TIGR00051">
    <property type="entry name" value="YbgC/FadM family acyl-CoA thioesterase"/>
    <property type="match status" value="1"/>
</dbReference>
<dbReference type="EMBL" id="FQTW01000001">
    <property type="protein sequence ID" value="SHE32802.1"/>
    <property type="molecule type" value="Genomic_DNA"/>
</dbReference>
<dbReference type="PANTHER" id="PTHR31793">
    <property type="entry name" value="4-HYDROXYBENZOYL-COA THIOESTERASE FAMILY MEMBER"/>
    <property type="match status" value="1"/>
</dbReference>
<comment type="similarity">
    <text evidence="1">Belongs to the 4-hydroxybenzoyl-CoA thioesterase family.</text>
</comment>
<dbReference type="InterPro" id="IPR050563">
    <property type="entry name" value="4-hydroxybenzoyl-CoA_TE"/>
</dbReference>
<keyword evidence="2 3" id="KW-0378">Hydrolase</keyword>
<dbReference type="SUPFAM" id="SSF54637">
    <property type="entry name" value="Thioesterase/thiol ester dehydrase-isomerase"/>
    <property type="match status" value="1"/>
</dbReference>
<dbReference type="InterPro" id="IPR006684">
    <property type="entry name" value="YbgC/YbaW"/>
</dbReference>
<proteinExistence type="inferred from homology"/>
<evidence type="ECO:0000256" key="1">
    <source>
        <dbReference type="ARBA" id="ARBA00005953"/>
    </source>
</evidence>
<keyword evidence="4" id="KW-1185">Reference proteome</keyword>
<name>A0A1M4SKW8_9FLAO</name>
<dbReference type="OrthoDB" id="9800856at2"/>